<feature type="chain" id="PRO_5025054783" evidence="1">
    <location>
        <begin position="19"/>
        <end position="142"/>
    </location>
</feature>
<evidence type="ECO:0000313" key="2">
    <source>
        <dbReference type="EMBL" id="VEN55409.1"/>
    </source>
</evidence>
<protein>
    <submittedName>
        <fullName evidence="2">Uncharacterized protein</fullName>
    </submittedName>
</protein>
<dbReference type="AlphaFoldDB" id="A0A653D5F7"/>
<gene>
    <name evidence="2" type="ORF">CALMAC_LOCUS14594</name>
</gene>
<keyword evidence="1" id="KW-0732">Signal</keyword>
<proteinExistence type="predicted"/>
<organism evidence="2 3">
    <name type="scientific">Callosobruchus maculatus</name>
    <name type="common">Southern cowpea weevil</name>
    <name type="synonym">Pulse bruchid</name>
    <dbReference type="NCBI Taxonomy" id="64391"/>
    <lineage>
        <taxon>Eukaryota</taxon>
        <taxon>Metazoa</taxon>
        <taxon>Ecdysozoa</taxon>
        <taxon>Arthropoda</taxon>
        <taxon>Hexapoda</taxon>
        <taxon>Insecta</taxon>
        <taxon>Pterygota</taxon>
        <taxon>Neoptera</taxon>
        <taxon>Endopterygota</taxon>
        <taxon>Coleoptera</taxon>
        <taxon>Polyphaga</taxon>
        <taxon>Cucujiformia</taxon>
        <taxon>Chrysomeloidea</taxon>
        <taxon>Chrysomelidae</taxon>
        <taxon>Bruchinae</taxon>
        <taxon>Bruchini</taxon>
        <taxon>Callosobruchus</taxon>
    </lineage>
</organism>
<accession>A0A653D5F7</accession>
<dbReference type="OrthoDB" id="6749962at2759"/>
<dbReference type="EMBL" id="CAACVG010010266">
    <property type="protein sequence ID" value="VEN55409.1"/>
    <property type="molecule type" value="Genomic_DNA"/>
</dbReference>
<evidence type="ECO:0000313" key="3">
    <source>
        <dbReference type="Proteomes" id="UP000410492"/>
    </source>
</evidence>
<sequence>MKLSLFAVLLATFQYVQCSPAADLTYTNIFIAYYHQCYKPRPFNSMALYLATLNPNPSWLQDDADGVALKEYVRNHYSEYGFDNGDPKCIQDFYLQYDKELSVNAFEDVLLDNPEVQPCWPAVEKLRRSSFMNVRLVNLLTS</sequence>
<evidence type="ECO:0000256" key="1">
    <source>
        <dbReference type="SAM" id="SignalP"/>
    </source>
</evidence>
<reference evidence="2 3" key="1">
    <citation type="submission" date="2019-01" db="EMBL/GenBank/DDBJ databases">
        <authorList>
            <person name="Sayadi A."/>
        </authorList>
    </citation>
    <scope>NUCLEOTIDE SEQUENCE [LARGE SCALE GENOMIC DNA]</scope>
</reference>
<keyword evidence="3" id="KW-1185">Reference proteome</keyword>
<feature type="signal peptide" evidence="1">
    <location>
        <begin position="1"/>
        <end position="18"/>
    </location>
</feature>
<name>A0A653D5F7_CALMS</name>
<dbReference type="Proteomes" id="UP000410492">
    <property type="component" value="Unassembled WGS sequence"/>
</dbReference>